<evidence type="ECO:0000256" key="1">
    <source>
        <dbReference type="ARBA" id="ARBA00023015"/>
    </source>
</evidence>
<name>A0A7W6G7T6_9SPHN</name>
<dbReference type="SMART" id="SM00354">
    <property type="entry name" value="HTH_LACI"/>
    <property type="match status" value="1"/>
</dbReference>
<comment type="caution">
    <text evidence="5">The sequence shown here is derived from an EMBL/GenBank/DDBJ whole genome shotgun (WGS) entry which is preliminary data.</text>
</comment>
<dbReference type="InterPro" id="IPR028082">
    <property type="entry name" value="Peripla_BP_I"/>
</dbReference>
<dbReference type="InterPro" id="IPR010982">
    <property type="entry name" value="Lambda_DNA-bd_dom_sf"/>
</dbReference>
<accession>A0A7W6G7T6</accession>
<dbReference type="SUPFAM" id="SSF47413">
    <property type="entry name" value="lambda repressor-like DNA-binding domains"/>
    <property type="match status" value="1"/>
</dbReference>
<dbReference type="Proteomes" id="UP000548867">
    <property type="component" value="Unassembled WGS sequence"/>
</dbReference>
<evidence type="ECO:0000313" key="6">
    <source>
        <dbReference type="Proteomes" id="UP000548867"/>
    </source>
</evidence>
<evidence type="ECO:0000313" key="5">
    <source>
        <dbReference type="EMBL" id="MBB3955302.1"/>
    </source>
</evidence>
<dbReference type="AlphaFoldDB" id="A0A7W6G7T6"/>
<feature type="domain" description="HTH lacI-type" evidence="4">
    <location>
        <begin position="2"/>
        <end position="56"/>
    </location>
</feature>
<dbReference type="InterPro" id="IPR000843">
    <property type="entry name" value="HTH_LacI"/>
</dbReference>
<dbReference type="EMBL" id="JACIDX010000008">
    <property type="protein sequence ID" value="MBB3955302.1"/>
    <property type="molecule type" value="Genomic_DNA"/>
</dbReference>
<keyword evidence="2" id="KW-0238">DNA-binding</keyword>
<dbReference type="PROSITE" id="PS00356">
    <property type="entry name" value="HTH_LACI_1"/>
    <property type="match status" value="1"/>
</dbReference>
<keyword evidence="6" id="KW-1185">Reference proteome</keyword>
<dbReference type="GO" id="GO:0000976">
    <property type="term" value="F:transcription cis-regulatory region binding"/>
    <property type="evidence" value="ECO:0007669"/>
    <property type="project" value="TreeGrafter"/>
</dbReference>
<evidence type="ECO:0000256" key="2">
    <source>
        <dbReference type="ARBA" id="ARBA00023125"/>
    </source>
</evidence>
<protein>
    <submittedName>
        <fullName evidence="5">LacI family transcriptional regulator</fullName>
    </submittedName>
</protein>
<proteinExistence type="predicted"/>
<keyword evidence="1" id="KW-0805">Transcription regulation</keyword>
<dbReference type="PROSITE" id="PS50932">
    <property type="entry name" value="HTH_LACI_2"/>
    <property type="match status" value="1"/>
</dbReference>
<dbReference type="Pfam" id="PF00356">
    <property type="entry name" value="LacI"/>
    <property type="match status" value="1"/>
</dbReference>
<dbReference type="CDD" id="cd01545">
    <property type="entry name" value="PBP1_SalR"/>
    <property type="match status" value="1"/>
</dbReference>
<dbReference type="SUPFAM" id="SSF53822">
    <property type="entry name" value="Periplasmic binding protein-like I"/>
    <property type="match status" value="1"/>
</dbReference>
<evidence type="ECO:0000259" key="4">
    <source>
        <dbReference type="PROSITE" id="PS50932"/>
    </source>
</evidence>
<sequence length="330" mass="35989">MTTIKDVAERAGVSIKTVSRVLNEEPHVRAQVKERVLEAARELDYKPNRAASRLAGGRSFLIAHLYDNPNPSYISALHIGAARRCRELGYHLVVEPVNSQDKDLLGLVRRLFATIAPDGILLSPPLSENTEFVESVRQLGGRIALISATHGDEWTHISTDERGASKAIMAHLLGLGHRRIGFVRGHPQHFGATLRYDGYCQSLVEAGLELEPALVAQGYFDLQSGLEATRSLLALPERPTAIFASNDEMAVGVLMAAREFGLNVPEDLSIIGFDDTPMSRLISPALTTVRQPLEAMGAAGVETIVSPDKAPRDYLDFEIILRDSCAPPRG</sequence>
<gene>
    <name evidence="5" type="ORF">GGR38_002256</name>
</gene>
<dbReference type="Gene3D" id="1.10.260.40">
    <property type="entry name" value="lambda repressor-like DNA-binding domains"/>
    <property type="match status" value="1"/>
</dbReference>
<dbReference type="PANTHER" id="PTHR30146:SF153">
    <property type="entry name" value="LACTOSE OPERON REPRESSOR"/>
    <property type="match status" value="1"/>
</dbReference>
<reference evidence="5 6" key="1">
    <citation type="submission" date="2020-08" db="EMBL/GenBank/DDBJ databases">
        <title>Genomic Encyclopedia of Type Strains, Phase IV (KMG-IV): sequencing the most valuable type-strain genomes for metagenomic binning, comparative biology and taxonomic classification.</title>
        <authorList>
            <person name="Goeker M."/>
        </authorList>
    </citation>
    <scope>NUCLEOTIDE SEQUENCE [LARGE SCALE GENOMIC DNA]</scope>
    <source>
        <strain evidence="5 6">DSM 27057</strain>
    </source>
</reference>
<dbReference type="Gene3D" id="3.40.50.2300">
    <property type="match status" value="2"/>
</dbReference>
<dbReference type="Pfam" id="PF13377">
    <property type="entry name" value="Peripla_BP_3"/>
    <property type="match status" value="1"/>
</dbReference>
<evidence type="ECO:0000256" key="3">
    <source>
        <dbReference type="ARBA" id="ARBA00023163"/>
    </source>
</evidence>
<dbReference type="PRINTS" id="PR00036">
    <property type="entry name" value="HTHLACI"/>
</dbReference>
<dbReference type="CDD" id="cd01392">
    <property type="entry name" value="HTH_LacI"/>
    <property type="match status" value="1"/>
</dbReference>
<dbReference type="InterPro" id="IPR046335">
    <property type="entry name" value="LacI/GalR-like_sensor"/>
</dbReference>
<organism evidence="5 6">
    <name type="scientific">Novosphingobium sediminicola</name>
    <dbReference type="NCBI Taxonomy" id="563162"/>
    <lineage>
        <taxon>Bacteria</taxon>
        <taxon>Pseudomonadati</taxon>
        <taxon>Pseudomonadota</taxon>
        <taxon>Alphaproteobacteria</taxon>
        <taxon>Sphingomonadales</taxon>
        <taxon>Sphingomonadaceae</taxon>
        <taxon>Novosphingobium</taxon>
    </lineage>
</organism>
<keyword evidence="3" id="KW-0804">Transcription</keyword>
<dbReference type="PANTHER" id="PTHR30146">
    <property type="entry name" value="LACI-RELATED TRANSCRIPTIONAL REPRESSOR"/>
    <property type="match status" value="1"/>
</dbReference>
<dbReference type="GO" id="GO:0003700">
    <property type="term" value="F:DNA-binding transcription factor activity"/>
    <property type="evidence" value="ECO:0007669"/>
    <property type="project" value="TreeGrafter"/>
</dbReference>
<dbReference type="RefSeq" id="WP_183625521.1">
    <property type="nucleotide sequence ID" value="NZ_JACIDX010000008.1"/>
</dbReference>